<keyword evidence="5" id="KW-0472">Membrane</keyword>
<keyword evidence="5" id="KW-1133">Transmembrane helix</keyword>
<protein>
    <submittedName>
        <fullName evidence="7">Chemotaxis regulator-transmits chemoreceptor signals to flagelllar motor components CheY</fullName>
    </submittedName>
</protein>
<gene>
    <name evidence="7" type="ORF">BRCON_1997</name>
</gene>
<sequence>MAGEHILVVDDSVAVQELVRATLEPNGYQVTVASNGVAAVGFPDLEGVDLVILDNAMAEMSGLDTTRLLRSDDSLHQLPILLLFHETEIPKNESLTLLGANGWLKKPFEPETLLKKVQTMLEEKQILERSREHLRQAADAMMKRLAETYIQQAVEQKTQIIIERALQLVVSQVDQRARKEVDERVTQLSAAKQEELVKMTVQEVARSMVEKLAERKISEAIDAVLRDETERAVRRVADSVLPNLARERVREAIEQVLPKEVQRRVQKEAENLVPEASQRVVTVIDAAAQKIVPKIARELTQEIVEREVANAIDTQLPKHVQAMVGQEIEGQMRLKLAPYVREAVETVTRRARKLMKVMIYTFLGGVALVVLLQLFAPGGIFSPSRKAPPPQPTPAPIQNPFGKLFETLRNPATPNEK</sequence>
<evidence type="ECO:0000256" key="3">
    <source>
        <dbReference type="SAM" id="Coils"/>
    </source>
</evidence>
<evidence type="ECO:0000256" key="1">
    <source>
        <dbReference type="ARBA" id="ARBA00022553"/>
    </source>
</evidence>
<dbReference type="SUPFAM" id="SSF52172">
    <property type="entry name" value="CheY-like"/>
    <property type="match status" value="1"/>
</dbReference>
<evidence type="ECO:0000256" key="4">
    <source>
        <dbReference type="SAM" id="MobiDB-lite"/>
    </source>
</evidence>
<keyword evidence="5" id="KW-0812">Transmembrane</keyword>
<evidence type="ECO:0000256" key="5">
    <source>
        <dbReference type="SAM" id="Phobius"/>
    </source>
</evidence>
<dbReference type="Proteomes" id="UP000262583">
    <property type="component" value="Chromosome"/>
</dbReference>
<dbReference type="GO" id="GO:0000160">
    <property type="term" value="P:phosphorelay signal transduction system"/>
    <property type="evidence" value="ECO:0007669"/>
    <property type="project" value="InterPro"/>
</dbReference>
<dbReference type="PANTHER" id="PTHR44591">
    <property type="entry name" value="STRESS RESPONSE REGULATOR PROTEIN 1"/>
    <property type="match status" value="1"/>
</dbReference>
<dbReference type="SMART" id="SM00448">
    <property type="entry name" value="REC"/>
    <property type="match status" value="1"/>
</dbReference>
<organism evidence="7 8">
    <name type="scientific">Sumerlaea chitinivorans</name>
    <dbReference type="NCBI Taxonomy" id="2250252"/>
    <lineage>
        <taxon>Bacteria</taxon>
        <taxon>Candidatus Sumerlaeota</taxon>
        <taxon>Candidatus Sumerlaeia</taxon>
        <taxon>Candidatus Sumerlaeales</taxon>
        <taxon>Candidatus Sumerlaeaceae</taxon>
        <taxon>Candidatus Sumerlaea</taxon>
    </lineage>
</organism>
<feature type="coiled-coil region" evidence="3">
    <location>
        <begin position="117"/>
        <end position="144"/>
    </location>
</feature>
<feature type="compositionally biased region" description="Pro residues" evidence="4">
    <location>
        <begin position="386"/>
        <end position="397"/>
    </location>
</feature>
<proteinExistence type="predicted"/>
<reference evidence="7 8" key="1">
    <citation type="submission" date="2018-05" db="EMBL/GenBank/DDBJ databases">
        <title>A metagenomic window into the 2 km-deep terrestrial subsurface aquifer revealed taxonomically and functionally diverse microbial community comprising novel uncultured bacterial lineages.</title>
        <authorList>
            <person name="Kadnikov V.V."/>
            <person name="Mardanov A.V."/>
            <person name="Beletsky A.V."/>
            <person name="Banks D."/>
            <person name="Pimenov N.V."/>
            <person name="Frank Y.A."/>
            <person name="Karnachuk O.V."/>
            <person name="Ravin N.V."/>
        </authorList>
    </citation>
    <scope>NUCLEOTIDE SEQUENCE [LARGE SCALE GENOMIC DNA]</scope>
    <source>
        <strain evidence="7">BY</strain>
    </source>
</reference>
<keyword evidence="7" id="KW-0675">Receptor</keyword>
<dbReference type="InterPro" id="IPR050595">
    <property type="entry name" value="Bact_response_regulator"/>
</dbReference>
<evidence type="ECO:0000256" key="2">
    <source>
        <dbReference type="PROSITE-ProRule" id="PRU00169"/>
    </source>
</evidence>
<dbReference type="KEGG" id="schv:BRCON_1997"/>
<dbReference type="Gene3D" id="3.40.50.2300">
    <property type="match status" value="1"/>
</dbReference>
<keyword evidence="1 2" id="KW-0597">Phosphoprotein</keyword>
<dbReference type="InterPro" id="IPR011006">
    <property type="entry name" value="CheY-like_superfamily"/>
</dbReference>
<dbReference type="InterPro" id="IPR001789">
    <property type="entry name" value="Sig_transdc_resp-reg_receiver"/>
</dbReference>
<evidence type="ECO:0000313" key="8">
    <source>
        <dbReference type="Proteomes" id="UP000262583"/>
    </source>
</evidence>
<dbReference type="Pfam" id="PF00072">
    <property type="entry name" value="Response_reg"/>
    <property type="match status" value="1"/>
</dbReference>
<evidence type="ECO:0000313" key="7">
    <source>
        <dbReference type="EMBL" id="AXA36774.1"/>
    </source>
</evidence>
<feature type="modified residue" description="4-aspartylphosphate" evidence="2">
    <location>
        <position position="54"/>
    </location>
</feature>
<feature type="transmembrane region" description="Helical" evidence="5">
    <location>
        <begin position="357"/>
        <end position="376"/>
    </location>
</feature>
<accession>A0A2Z4Y6F2</accession>
<name>A0A2Z4Y6F2_SUMC1</name>
<keyword evidence="3" id="KW-0175">Coiled coil</keyword>
<evidence type="ECO:0000259" key="6">
    <source>
        <dbReference type="PROSITE" id="PS50110"/>
    </source>
</evidence>
<feature type="domain" description="Response regulatory" evidence="6">
    <location>
        <begin position="5"/>
        <end position="121"/>
    </location>
</feature>
<dbReference type="PANTHER" id="PTHR44591:SF3">
    <property type="entry name" value="RESPONSE REGULATORY DOMAIN-CONTAINING PROTEIN"/>
    <property type="match status" value="1"/>
</dbReference>
<dbReference type="EMBL" id="CP030759">
    <property type="protein sequence ID" value="AXA36774.1"/>
    <property type="molecule type" value="Genomic_DNA"/>
</dbReference>
<dbReference type="AlphaFoldDB" id="A0A2Z4Y6F2"/>
<feature type="region of interest" description="Disordered" evidence="4">
    <location>
        <begin position="384"/>
        <end position="417"/>
    </location>
</feature>
<dbReference type="PROSITE" id="PS50110">
    <property type="entry name" value="RESPONSE_REGULATORY"/>
    <property type="match status" value="1"/>
</dbReference>